<evidence type="ECO:0000313" key="8">
    <source>
        <dbReference type="Proteomes" id="UP000199288"/>
    </source>
</evidence>
<dbReference type="EMBL" id="FNQV01000006">
    <property type="protein sequence ID" value="SEA26528.1"/>
    <property type="molecule type" value="Genomic_DNA"/>
</dbReference>
<feature type="transmembrane region" description="Helical" evidence="5">
    <location>
        <begin position="355"/>
        <end position="378"/>
    </location>
</feature>
<evidence type="ECO:0000259" key="6">
    <source>
        <dbReference type="PROSITE" id="PS50850"/>
    </source>
</evidence>
<feature type="transmembrane region" description="Helical" evidence="5">
    <location>
        <begin position="227"/>
        <end position="247"/>
    </location>
</feature>
<feature type="transmembrane region" description="Helical" evidence="5">
    <location>
        <begin position="298"/>
        <end position="315"/>
    </location>
</feature>
<feature type="transmembrane region" description="Helical" evidence="5">
    <location>
        <begin position="267"/>
        <end position="286"/>
    </location>
</feature>
<feature type="transmembrane region" description="Helical" evidence="5">
    <location>
        <begin position="45"/>
        <end position="67"/>
    </location>
</feature>
<proteinExistence type="predicted"/>
<feature type="transmembrane region" description="Helical" evidence="5">
    <location>
        <begin position="174"/>
        <end position="194"/>
    </location>
</feature>
<name>A0A1H3ZS93_9ACTO</name>
<keyword evidence="2 5" id="KW-0812">Transmembrane</keyword>
<reference evidence="8" key="1">
    <citation type="submission" date="2016-10" db="EMBL/GenBank/DDBJ databases">
        <authorList>
            <person name="Varghese N."/>
            <person name="Submissions S."/>
        </authorList>
    </citation>
    <scope>NUCLEOTIDE SEQUENCE [LARGE SCALE GENOMIC DNA]</scope>
    <source>
        <strain evidence="8">KPR-1</strain>
    </source>
</reference>
<feature type="transmembrane region" description="Helical" evidence="5">
    <location>
        <begin position="79"/>
        <end position="99"/>
    </location>
</feature>
<feature type="transmembrane region" description="Helical" evidence="5">
    <location>
        <begin position="321"/>
        <end position="343"/>
    </location>
</feature>
<dbReference type="RefSeq" id="WP_092563758.1">
    <property type="nucleotide sequence ID" value="NZ_FNQV01000006.1"/>
</dbReference>
<evidence type="ECO:0000256" key="2">
    <source>
        <dbReference type="ARBA" id="ARBA00022692"/>
    </source>
</evidence>
<dbReference type="Gene3D" id="1.20.1250.20">
    <property type="entry name" value="MFS general substrate transporter like domains"/>
    <property type="match status" value="1"/>
</dbReference>
<dbReference type="Pfam" id="PF07690">
    <property type="entry name" value="MFS_1"/>
    <property type="match status" value="1"/>
</dbReference>
<accession>A0A1H3ZS93</accession>
<evidence type="ECO:0000256" key="3">
    <source>
        <dbReference type="ARBA" id="ARBA00022989"/>
    </source>
</evidence>
<dbReference type="SUPFAM" id="SSF103473">
    <property type="entry name" value="MFS general substrate transporter"/>
    <property type="match status" value="1"/>
</dbReference>
<comment type="subcellular location">
    <subcellularLocation>
        <location evidence="1">Cell membrane</location>
        <topology evidence="1">Multi-pass membrane protein</topology>
    </subcellularLocation>
</comment>
<evidence type="ECO:0000256" key="5">
    <source>
        <dbReference type="SAM" id="Phobius"/>
    </source>
</evidence>
<evidence type="ECO:0000313" key="7">
    <source>
        <dbReference type="EMBL" id="SEA26528.1"/>
    </source>
</evidence>
<keyword evidence="3 5" id="KW-1133">Transmembrane helix</keyword>
<keyword evidence="4 5" id="KW-0472">Membrane</keyword>
<dbReference type="OrthoDB" id="9180256at2"/>
<feature type="domain" description="Major facilitator superfamily (MFS) profile" evidence="6">
    <location>
        <begin position="228"/>
        <end position="417"/>
    </location>
</feature>
<organism evidence="7 8">
    <name type="scientific">Bowdeniella nasicola</name>
    <dbReference type="NCBI Taxonomy" id="208480"/>
    <lineage>
        <taxon>Bacteria</taxon>
        <taxon>Bacillati</taxon>
        <taxon>Actinomycetota</taxon>
        <taxon>Actinomycetes</taxon>
        <taxon>Actinomycetales</taxon>
        <taxon>Actinomycetaceae</taxon>
        <taxon>Bowdeniella</taxon>
    </lineage>
</organism>
<dbReference type="AlphaFoldDB" id="A0A1H3ZS93"/>
<dbReference type="GO" id="GO:0005886">
    <property type="term" value="C:plasma membrane"/>
    <property type="evidence" value="ECO:0007669"/>
    <property type="project" value="UniProtKB-SubCell"/>
</dbReference>
<feature type="transmembrane region" description="Helical" evidence="5">
    <location>
        <begin position="148"/>
        <end position="168"/>
    </location>
</feature>
<evidence type="ECO:0000256" key="1">
    <source>
        <dbReference type="ARBA" id="ARBA00004651"/>
    </source>
</evidence>
<dbReference type="GO" id="GO:0022857">
    <property type="term" value="F:transmembrane transporter activity"/>
    <property type="evidence" value="ECO:0007669"/>
    <property type="project" value="InterPro"/>
</dbReference>
<dbReference type="PANTHER" id="PTHR23542:SF1">
    <property type="entry name" value="MAJOR FACILITATOR SUPERFAMILY (MFS) PROFILE DOMAIN-CONTAINING PROTEIN"/>
    <property type="match status" value="1"/>
</dbReference>
<evidence type="ECO:0000256" key="4">
    <source>
        <dbReference type="ARBA" id="ARBA00023136"/>
    </source>
</evidence>
<dbReference type="InterPro" id="IPR036259">
    <property type="entry name" value="MFS_trans_sf"/>
</dbReference>
<feature type="transmembrane region" description="Helical" evidence="5">
    <location>
        <begin position="384"/>
        <end position="408"/>
    </location>
</feature>
<keyword evidence="8" id="KW-1185">Reference proteome</keyword>
<dbReference type="Proteomes" id="UP000199288">
    <property type="component" value="Unassembled WGS sequence"/>
</dbReference>
<sequence>MANPYAAILSHPGALAFSATGLVARLPLAMTGLSIILMIEHTYGSYGLAGAVSAVYVVTMAAAAPMLANLVDKYGQARIMRPALAIFNLGLAALVAATITRAPAALLLIAAAIAGTATGSIGALVRARWSITVADARELHTAYALESALDEVVFVIGPVLATILATTLAAPSAIIAAIAFSLIGGFWFLSLTATEPPAQRRTKRKRELWEDAVDDPHARASDAAPGVLTLPAMWSLIVVMACIGVIFGATDVSTVAVSKEFGRESLAGVLLGIFAFGSLISGLLYGARVWNATLTMRLAIGVIALAAGSSLFLFIHSLLVLGAVMFATGFAIAPTFINANAVIQQVVHASRLTEGLTWMATANSAGVSLGSAIAGAIIDAKGGHAGFYVAVAGAVGATIMVLATLPVIRRSITTSRL</sequence>
<feature type="transmembrane region" description="Helical" evidence="5">
    <location>
        <begin position="12"/>
        <end position="39"/>
    </location>
</feature>
<dbReference type="InterPro" id="IPR020846">
    <property type="entry name" value="MFS_dom"/>
</dbReference>
<dbReference type="PROSITE" id="PS50850">
    <property type="entry name" value="MFS"/>
    <property type="match status" value="1"/>
</dbReference>
<protein>
    <submittedName>
        <fullName evidence="7">Predicted arabinose efflux permease, MFS family</fullName>
    </submittedName>
</protein>
<dbReference type="InterPro" id="IPR011701">
    <property type="entry name" value="MFS"/>
</dbReference>
<feature type="transmembrane region" description="Helical" evidence="5">
    <location>
        <begin position="105"/>
        <end position="127"/>
    </location>
</feature>
<gene>
    <name evidence="7" type="ORF">SAMN02910418_01267</name>
</gene>
<dbReference type="PANTHER" id="PTHR23542">
    <property type="match status" value="1"/>
</dbReference>